<dbReference type="Pfam" id="PF24266">
    <property type="entry name" value="HTH_HVO_0163_N"/>
    <property type="match status" value="1"/>
</dbReference>
<sequence>MRSNDTRQRIRDHVRASPGIHFNALVRDSEFAPGQVQYHVRRLLKAGAVTEERLYGRTHYYPPDHDPWERRTLALARRETARELLVHLLEHEGARPADVADALGIARSTLEWHLGRLAEQGIVHKERDGRERVTLRVSHPDRTARLLAETTDSLPDRFADRFMRLVDDLFEE</sequence>
<gene>
    <name evidence="2" type="ORF">ACFQGH_06860</name>
</gene>
<evidence type="ECO:0000259" key="1">
    <source>
        <dbReference type="Pfam" id="PF24266"/>
    </source>
</evidence>
<dbReference type="Gene3D" id="1.10.10.10">
    <property type="entry name" value="Winged helix-like DNA-binding domain superfamily/Winged helix DNA-binding domain"/>
    <property type="match status" value="2"/>
</dbReference>
<keyword evidence="3" id="KW-1185">Reference proteome</keyword>
<name>A0ABD5V6V1_9EURY</name>
<proteinExistence type="predicted"/>
<dbReference type="AlphaFoldDB" id="A0ABD5V6V1"/>
<evidence type="ECO:0000313" key="2">
    <source>
        <dbReference type="EMBL" id="MFC6904920.1"/>
    </source>
</evidence>
<dbReference type="Proteomes" id="UP001596312">
    <property type="component" value="Unassembled WGS sequence"/>
</dbReference>
<accession>A0ABD5V6V1</accession>
<dbReference type="PANTHER" id="PTHR36216">
    <property type="entry name" value="TRANSCRIPTIONAL REGULATOR, TRMB"/>
    <property type="match status" value="1"/>
</dbReference>
<dbReference type="InterPro" id="IPR036390">
    <property type="entry name" value="WH_DNA-bd_sf"/>
</dbReference>
<dbReference type="PANTHER" id="PTHR36216:SF1">
    <property type="entry name" value="HTH ARSR-TYPE DOMAIN-CONTAINING PROTEIN"/>
    <property type="match status" value="1"/>
</dbReference>
<dbReference type="InterPro" id="IPR036388">
    <property type="entry name" value="WH-like_DNA-bd_sf"/>
</dbReference>
<evidence type="ECO:0000313" key="3">
    <source>
        <dbReference type="Proteomes" id="UP001596312"/>
    </source>
</evidence>
<feature type="domain" description="HVO-0163 N-terminal HTH" evidence="1">
    <location>
        <begin position="4"/>
        <end position="73"/>
    </location>
</feature>
<dbReference type="RefSeq" id="WP_340603436.1">
    <property type="nucleotide sequence ID" value="NZ_JBBMXV010000002.1"/>
</dbReference>
<dbReference type="CDD" id="cd00090">
    <property type="entry name" value="HTH_ARSR"/>
    <property type="match status" value="1"/>
</dbReference>
<reference evidence="2 3" key="1">
    <citation type="journal article" date="2019" name="Int. J. Syst. Evol. Microbiol.">
        <title>The Global Catalogue of Microorganisms (GCM) 10K type strain sequencing project: providing services to taxonomists for standard genome sequencing and annotation.</title>
        <authorList>
            <consortium name="The Broad Institute Genomics Platform"/>
            <consortium name="The Broad Institute Genome Sequencing Center for Infectious Disease"/>
            <person name="Wu L."/>
            <person name="Ma J."/>
        </authorList>
    </citation>
    <scope>NUCLEOTIDE SEQUENCE [LARGE SCALE GENOMIC DNA]</scope>
    <source>
        <strain evidence="2 3">CGMCC 1.3240</strain>
    </source>
</reference>
<dbReference type="SUPFAM" id="SSF46785">
    <property type="entry name" value="Winged helix' DNA-binding domain"/>
    <property type="match status" value="2"/>
</dbReference>
<dbReference type="Pfam" id="PF13412">
    <property type="entry name" value="HTH_24"/>
    <property type="match status" value="1"/>
</dbReference>
<dbReference type="InterPro" id="IPR011991">
    <property type="entry name" value="ArsR-like_HTH"/>
</dbReference>
<dbReference type="InterPro" id="IPR056504">
    <property type="entry name" value="HTH_HVO_0163_N"/>
</dbReference>
<protein>
    <submittedName>
        <fullName evidence="2">Winged helix-turn-helix transcriptional regulator</fullName>
    </submittedName>
</protein>
<organism evidence="2 3">
    <name type="scientific">Halalkalicoccus tibetensis</name>
    <dbReference type="NCBI Taxonomy" id="175632"/>
    <lineage>
        <taxon>Archaea</taxon>
        <taxon>Methanobacteriati</taxon>
        <taxon>Methanobacteriota</taxon>
        <taxon>Stenosarchaea group</taxon>
        <taxon>Halobacteria</taxon>
        <taxon>Halobacteriales</taxon>
        <taxon>Halococcaceae</taxon>
        <taxon>Halalkalicoccus</taxon>
    </lineage>
</organism>
<comment type="caution">
    <text evidence="2">The sequence shown here is derived from an EMBL/GenBank/DDBJ whole genome shotgun (WGS) entry which is preliminary data.</text>
</comment>
<dbReference type="EMBL" id="JBHSXQ010000002">
    <property type="protein sequence ID" value="MFC6904920.1"/>
    <property type="molecule type" value="Genomic_DNA"/>
</dbReference>